<gene>
    <name evidence="1" type="ORF">KK1_032201</name>
</gene>
<accession>A0A151RUK0</accession>
<proteinExistence type="predicted"/>
<dbReference type="AlphaFoldDB" id="A0A151RUK0"/>
<dbReference type="PANTHER" id="PTHR37613">
    <property type="entry name" value="DUF4378 DOMAIN PROTEIN"/>
    <property type="match status" value="1"/>
</dbReference>
<evidence type="ECO:0000313" key="2">
    <source>
        <dbReference type="Proteomes" id="UP000075243"/>
    </source>
</evidence>
<evidence type="ECO:0008006" key="3">
    <source>
        <dbReference type="Google" id="ProtNLM"/>
    </source>
</evidence>
<dbReference type="Proteomes" id="UP000075243">
    <property type="component" value="Unassembled WGS sequence"/>
</dbReference>
<evidence type="ECO:0000313" key="1">
    <source>
        <dbReference type="EMBL" id="KYP46209.1"/>
    </source>
</evidence>
<keyword evidence="2" id="KW-1185">Reference proteome</keyword>
<dbReference type="Gramene" id="C.cajan_32445.t">
    <property type="protein sequence ID" value="C.cajan_32445.t"/>
    <property type="gene ID" value="C.cajan_32445"/>
</dbReference>
<dbReference type="EMBL" id="KQ483565">
    <property type="protein sequence ID" value="KYP46209.1"/>
    <property type="molecule type" value="Genomic_DNA"/>
</dbReference>
<dbReference type="PANTHER" id="PTHR37613:SF5">
    <property type="entry name" value="DUF4378 DOMAIN-CONTAINING PROTEIN"/>
    <property type="match status" value="1"/>
</dbReference>
<reference evidence="1" key="1">
    <citation type="journal article" date="2012" name="Nat. Biotechnol.">
        <title>Draft genome sequence of pigeonpea (Cajanus cajan), an orphan legume crop of resource-poor farmers.</title>
        <authorList>
            <person name="Varshney R.K."/>
            <person name="Chen W."/>
            <person name="Li Y."/>
            <person name="Bharti A.K."/>
            <person name="Saxena R.K."/>
            <person name="Schlueter J.A."/>
            <person name="Donoghue M.T."/>
            <person name="Azam S."/>
            <person name="Fan G."/>
            <person name="Whaley A.M."/>
            <person name="Farmer A.D."/>
            <person name="Sheridan J."/>
            <person name="Iwata A."/>
            <person name="Tuteja R."/>
            <person name="Penmetsa R.V."/>
            <person name="Wu W."/>
            <person name="Upadhyaya H.D."/>
            <person name="Yang S.P."/>
            <person name="Shah T."/>
            <person name="Saxena K.B."/>
            <person name="Michael T."/>
            <person name="McCombie W.R."/>
            <person name="Yang B."/>
            <person name="Zhang G."/>
            <person name="Yang H."/>
            <person name="Wang J."/>
            <person name="Spillane C."/>
            <person name="Cook D.R."/>
            <person name="May G.D."/>
            <person name="Xu X."/>
            <person name="Jackson S.A."/>
        </authorList>
    </citation>
    <scope>NUCLEOTIDE SEQUENCE [LARGE SCALE GENOMIC DNA]</scope>
</reference>
<dbReference type="OMA" id="QFMGPLQ"/>
<name>A0A151RUK0_CAJCA</name>
<sequence length="349" mass="40233">MASATPKPQKRLTDFLKEQQEPFILELFLPERGYSKRWSLNGDSETASKKKRALLPFYQLLKALYNKLAIHKETKNILSKVHDQRNNHEALVDHIVQFSSHRSSDTDEEGTSILSREDQHLFYSHTLCNMGPHRRQRQRCIEGGPELLRKIPGCRVPNDYCADGTVREDVRRMQQRIRSCGVILPKNIREDSLLSAAIWSGLLDESITKGNCTRELGVLLRRTNDVSRMLKSKRVLHRIKKMVFDCVKDIAITLPTEEDRTKSYKQVMGPPEIRQRTKEWDQQAFGGGNRTNLLTLDYLNSIMEWSNFEPHVKDISVEITDAILDNIKIEIVIEMIGTMTPITPSEFGF</sequence>
<protein>
    <recommendedName>
        <fullName evidence="3">DUF4378 domain-containing protein</fullName>
    </recommendedName>
</protein>
<organism evidence="1 2">
    <name type="scientific">Cajanus cajan</name>
    <name type="common">Pigeon pea</name>
    <name type="synonym">Cajanus indicus</name>
    <dbReference type="NCBI Taxonomy" id="3821"/>
    <lineage>
        <taxon>Eukaryota</taxon>
        <taxon>Viridiplantae</taxon>
        <taxon>Streptophyta</taxon>
        <taxon>Embryophyta</taxon>
        <taxon>Tracheophyta</taxon>
        <taxon>Spermatophyta</taxon>
        <taxon>Magnoliopsida</taxon>
        <taxon>eudicotyledons</taxon>
        <taxon>Gunneridae</taxon>
        <taxon>Pentapetalae</taxon>
        <taxon>rosids</taxon>
        <taxon>fabids</taxon>
        <taxon>Fabales</taxon>
        <taxon>Fabaceae</taxon>
        <taxon>Papilionoideae</taxon>
        <taxon>50 kb inversion clade</taxon>
        <taxon>NPAAA clade</taxon>
        <taxon>indigoferoid/millettioid clade</taxon>
        <taxon>Phaseoleae</taxon>
        <taxon>Cajanus</taxon>
    </lineage>
</organism>